<evidence type="ECO:0000256" key="1">
    <source>
        <dbReference type="ARBA" id="ARBA00001863"/>
    </source>
</evidence>
<dbReference type="PANTHER" id="PTHR31616">
    <property type="entry name" value="TREHALASE"/>
    <property type="match status" value="1"/>
</dbReference>
<dbReference type="InterPro" id="IPR046966">
    <property type="entry name" value="Glucoamylase_active_site"/>
</dbReference>
<evidence type="ECO:0000256" key="6">
    <source>
        <dbReference type="ARBA" id="ARBA00023277"/>
    </source>
</evidence>
<dbReference type="FunFam" id="1.50.10.10:FF:000018">
    <property type="entry name" value="Glucoamylase"/>
    <property type="match status" value="1"/>
</dbReference>
<keyword evidence="3 13" id="KW-0732">Signal</keyword>
<feature type="domain" description="CBM20" evidence="14">
    <location>
        <begin position="519"/>
        <end position="622"/>
    </location>
</feature>
<dbReference type="PROSITE" id="PS00820">
    <property type="entry name" value="GLUCOAMYLASE"/>
    <property type="match status" value="1"/>
</dbReference>
<keyword evidence="5" id="KW-0325">Glycoprotein</keyword>
<evidence type="ECO:0000259" key="14">
    <source>
        <dbReference type="PROSITE" id="PS51166"/>
    </source>
</evidence>
<organism evidence="15 16">
    <name type="scientific">Lentinula raphanica</name>
    <dbReference type="NCBI Taxonomy" id="153919"/>
    <lineage>
        <taxon>Eukaryota</taxon>
        <taxon>Fungi</taxon>
        <taxon>Dikarya</taxon>
        <taxon>Basidiomycota</taxon>
        <taxon>Agaricomycotina</taxon>
        <taxon>Agaricomycetes</taxon>
        <taxon>Agaricomycetidae</taxon>
        <taxon>Agaricales</taxon>
        <taxon>Marasmiineae</taxon>
        <taxon>Omphalotaceae</taxon>
        <taxon>Lentinula</taxon>
    </lineage>
</organism>
<keyword evidence="6 9" id="KW-0119">Carbohydrate metabolism</keyword>
<comment type="caution">
    <text evidence="15">The sequence shown here is derived from an EMBL/GenBank/DDBJ whole genome shotgun (WGS) entry which is preliminary data.</text>
</comment>
<keyword evidence="16" id="KW-1185">Reference proteome</keyword>
<evidence type="ECO:0000256" key="8">
    <source>
        <dbReference type="ARBA" id="ARBA00023326"/>
    </source>
</evidence>
<dbReference type="AlphaFoldDB" id="A0AA38UCD1"/>
<reference evidence="15" key="1">
    <citation type="submission" date="2022-08" db="EMBL/GenBank/DDBJ databases">
        <authorList>
            <consortium name="DOE Joint Genome Institute"/>
            <person name="Min B."/>
            <person name="Riley R."/>
            <person name="Sierra-Patev S."/>
            <person name="Naranjo-Ortiz M."/>
            <person name="Looney B."/>
            <person name="Konkel Z."/>
            <person name="Slot J.C."/>
            <person name="Sakamoto Y."/>
            <person name="Steenwyk J.L."/>
            <person name="Rokas A."/>
            <person name="Carro J."/>
            <person name="Camarero S."/>
            <person name="Ferreira P."/>
            <person name="Molpeceres G."/>
            <person name="Ruiz-Duenas F.J."/>
            <person name="Serrano A."/>
            <person name="Henrissat B."/>
            <person name="Drula E."/>
            <person name="Hughes K.W."/>
            <person name="Mata J.L."/>
            <person name="Ishikawa N.K."/>
            <person name="Vargas-Isla R."/>
            <person name="Ushijima S."/>
            <person name="Smith C.A."/>
            <person name="Ahrendt S."/>
            <person name="Andreopoulos W."/>
            <person name="He G."/>
            <person name="Labutti K."/>
            <person name="Lipzen A."/>
            <person name="Ng V."/>
            <person name="Sandor L."/>
            <person name="Barry K."/>
            <person name="Martinez A.T."/>
            <person name="Xiao Y."/>
            <person name="Gibbons J.G."/>
            <person name="Terashima K."/>
            <person name="Hibbett D.S."/>
            <person name="Grigoriev I.V."/>
        </authorList>
    </citation>
    <scope>NUCLEOTIDE SEQUENCE</scope>
    <source>
        <strain evidence="15">TFB9207</strain>
    </source>
</reference>
<comment type="similarity">
    <text evidence="2 9">Belongs to the glycosyl hydrolase 15 family.</text>
</comment>
<evidence type="ECO:0000256" key="11">
    <source>
        <dbReference type="PIRSR" id="PIRSR001031-2"/>
    </source>
</evidence>
<name>A0AA38UCD1_9AGAR</name>
<keyword evidence="8 9" id="KW-0624">Polysaccharide degradation</keyword>
<feature type="active site" description="Proton donor" evidence="10">
    <location>
        <position position="239"/>
    </location>
</feature>
<evidence type="ECO:0000313" key="15">
    <source>
        <dbReference type="EMBL" id="KAJ3836385.1"/>
    </source>
</evidence>
<dbReference type="InterPro" id="IPR008928">
    <property type="entry name" value="6-hairpin_glycosidase_sf"/>
</dbReference>
<dbReference type="InterPro" id="IPR000165">
    <property type="entry name" value="Glucoamylase"/>
</dbReference>
<dbReference type="InterPro" id="IPR008291">
    <property type="entry name" value="Glucoamylase_SBD"/>
</dbReference>
<dbReference type="InterPro" id="IPR013784">
    <property type="entry name" value="Carb-bd-like_fold"/>
</dbReference>
<dbReference type="InterPro" id="IPR002044">
    <property type="entry name" value="CBM20"/>
</dbReference>
<dbReference type="SUPFAM" id="SSF48208">
    <property type="entry name" value="Six-hairpin glycosidases"/>
    <property type="match status" value="1"/>
</dbReference>
<dbReference type="GO" id="GO:2001070">
    <property type="term" value="F:starch binding"/>
    <property type="evidence" value="ECO:0007669"/>
    <property type="project" value="InterPro"/>
</dbReference>
<feature type="active site" description="Proton acceptor" evidence="10">
    <location>
        <position position="236"/>
    </location>
</feature>
<dbReference type="Proteomes" id="UP001163846">
    <property type="component" value="Unassembled WGS sequence"/>
</dbReference>
<keyword evidence="7 9" id="KW-0326">Glycosidase</keyword>
<evidence type="ECO:0000256" key="5">
    <source>
        <dbReference type="ARBA" id="ARBA00023180"/>
    </source>
</evidence>
<keyword evidence="4 9" id="KW-0378">Hydrolase</keyword>
<dbReference type="SMART" id="SM01065">
    <property type="entry name" value="CBM_2"/>
    <property type="match status" value="1"/>
</dbReference>
<feature type="signal peptide" evidence="13">
    <location>
        <begin position="1"/>
        <end position="20"/>
    </location>
</feature>
<feature type="binding site" evidence="11">
    <location>
        <position position="181"/>
    </location>
    <ligand>
        <name>substrate</name>
    </ligand>
</feature>
<evidence type="ECO:0000256" key="2">
    <source>
        <dbReference type="ARBA" id="ARBA00006188"/>
    </source>
</evidence>
<sequence length="622" mass="68335">MVFLNLISLLFIVGVSPAVGQLTNDVRHSNACKRFKLQSTMSSDLATSHSQLPILFNSANDYIQREAPIAQAGLLANIGPKGSQASGAAPGIVIASPSTSNPNYLYSWTRDAALVFKTIVDHYTSSASKDSSESEFRTLIDDYAYAQSQLQEVENPSGNIATGGLGEPKFNIDMTAFQGSWGRPQRDGPALRVITLITYANWLLDHSNASHAKTLWPTIQLDLDYVADNWNKTGFDLWEEISSSSFWTTATQHRALRQGATLAKDLDQEDSLTQKYSTQADNALCFLQSYWNADASYITSNTGGGRSGIDANSVLASIHTFDPSAGCDATTFQPCSDKALSNLKIYVDSFRGIYAINKGFAQREAVATGRYPEDVYMEGNPWYLTTFAVAEQLYDSLSVWDAQGSLQITLISLPFFQQFSADVQTGDYKSDTEAYEELTSGIRAFADDFITINGRYTPDNGSLAEQYKKDNGEPTSARDLTWSYASAITAFLAYDGVVPLPWGAQGLQIRTNSDGHCMANPGPMSEIVFKIEKNTVFGENVYIAGSIGQLGNWDPAHAVKLDPKDYPYWSMQIEVPASTTFSYKYIIQDENSDSITWENDPNHEVTSSPEGQSSTVSDTWHN</sequence>
<dbReference type="Pfam" id="PF00723">
    <property type="entry name" value="Glyco_hydro_15"/>
    <property type="match status" value="1"/>
</dbReference>
<evidence type="ECO:0000256" key="13">
    <source>
        <dbReference type="SAM" id="SignalP"/>
    </source>
</evidence>
<dbReference type="GO" id="GO:0000272">
    <property type="term" value="P:polysaccharide catabolic process"/>
    <property type="evidence" value="ECO:0007669"/>
    <property type="project" value="UniProtKB-KW"/>
</dbReference>
<dbReference type="EC" id="3.2.1.3" evidence="9"/>
<accession>A0AA38UCD1</accession>
<dbReference type="GO" id="GO:0004339">
    <property type="term" value="F:glucan 1,4-alpha-glucosidase activity"/>
    <property type="evidence" value="ECO:0007669"/>
    <property type="project" value="UniProtKB-EC"/>
</dbReference>
<gene>
    <name evidence="15" type="ORF">F5878DRAFT_625305</name>
</gene>
<dbReference type="PIRSF" id="PIRSF001031">
    <property type="entry name" value="Glu-a-glcsd_SBD"/>
    <property type="match status" value="1"/>
</dbReference>
<dbReference type="Pfam" id="PF00686">
    <property type="entry name" value="CBM_20"/>
    <property type="match status" value="1"/>
</dbReference>
<evidence type="ECO:0000256" key="4">
    <source>
        <dbReference type="ARBA" id="ARBA00022801"/>
    </source>
</evidence>
<dbReference type="GO" id="GO:0000324">
    <property type="term" value="C:fungal-type vacuole"/>
    <property type="evidence" value="ECO:0007669"/>
    <property type="project" value="TreeGrafter"/>
</dbReference>
<dbReference type="Gene3D" id="2.60.40.10">
    <property type="entry name" value="Immunoglobulins"/>
    <property type="match status" value="1"/>
</dbReference>
<dbReference type="PROSITE" id="PS51166">
    <property type="entry name" value="CBM20"/>
    <property type="match status" value="1"/>
</dbReference>
<proteinExistence type="inferred from homology"/>
<feature type="chain" id="PRO_5041254570" description="Glucoamylase" evidence="13">
    <location>
        <begin position="21"/>
        <end position="622"/>
    </location>
</feature>
<dbReference type="SUPFAM" id="SSF49452">
    <property type="entry name" value="Starch-binding domain-like"/>
    <property type="match status" value="1"/>
</dbReference>
<protein>
    <recommendedName>
        <fullName evidence="9">Glucoamylase</fullName>
        <ecNumber evidence="9">3.2.1.3</ecNumber>
    </recommendedName>
    <alternativeName>
        <fullName evidence="9">1,4-alpha-D-glucan glucohydrolase</fullName>
    </alternativeName>
    <alternativeName>
        <fullName evidence="9">Glucan 1,4-alpha-glucosidase</fullName>
    </alternativeName>
</protein>
<dbReference type="FunFam" id="2.60.40.10:FF:000552">
    <property type="entry name" value="Related to glucoamylase"/>
    <property type="match status" value="1"/>
</dbReference>
<evidence type="ECO:0000256" key="9">
    <source>
        <dbReference type="PIRNR" id="PIRNR001031"/>
    </source>
</evidence>
<dbReference type="InterPro" id="IPR012341">
    <property type="entry name" value="6hp_glycosidase-like_sf"/>
</dbReference>
<evidence type="ECO:0000256" key="3">
    <source>
        <dbReference type="ARBA" id="ARBA00022729"/>
    </source>
</evidence>
<dbReference type="InterPro" id="IPR011613">
    <property type="entry name" value="GH15-like"/>
</dbReference>
<dbReference type="InterPro" id="IPR013783">
    <property type="entry name" value="Ig-like_fold"/>
</dbReference>
<dbReference type="PRINTS" id="PR00736">
    <property type="entry name" value="GLHYDRLASE15"/>
</dbReference>
<dbReference type="PANTHER" id="PTHR31616:SF12">
    <property type="entry name" value="GLUCOAMYLASE"/>
    <property type="match status" value="1"/>
</dbReference>
<evidence type="ECO:0000256" key="12">
    <source>
        <dbReference type="SAM" id="MobiDB-lite"/>
    </source>
</evidence>
<evidence type="ECO:0000256" key="7">
    <source>
        <dbReference type="ARBA" id="ARBA00023295"/>
    </source>
</evidence>
<evidence type="ECO:0000313" key="16">
    <source>
        <dbReference type="Proteomes" id="UP001163846"/>
    </source>
</evidence>
<dbReference type="Gene3D" id="1.50.10.10">
    <property type="match status" value="1"/>
</dbReference>
<evidence type="ECO:0000256" key="10">
    <source>
        <dbReference type="PIRSR" id="PIRSR001031-1"/>
    </source>
</evidence>
<comment type="catalytic activity">
    <reaction evidence="1 9">
        <text>Hydrolysis of terminal (1-&gt;4)-linked alpha-D-glucose residues successively from non-reducing ends of the chains with release of beta-D-glucose.</text>
        <dbReference type="EC" id="3.2.1.3"/>
    </reaction>
</comment>
<dbReference type="EMBL" id="MU806324">
    <property type="protein sequence ID" value="KAJ3836385.1"/>
    <property type="molecule type" value="Genomic_DNA"/>
</dbReference>
<feature type="region of interest" description="Disordered" evidence="12">
    <location>
        <begin position="594"/>
        <end position="622"/>
    </location>
</feature>